<sequence length="155" mass="17259">MMMLMLTNPLLKNFAQTGGLVHLPGRFLEATPECTEWMSQKSSRKSSSETAPTASSVTSQQLYTGHPGLGRAVYEEVHVARLLRGKNGFGFAIMDKSFTNEPGIYIKQLVENGPAMLNGTLRAGDRIIRVDWHDALHANYESVLEWLRSARHQVS</sequence>
<dbReference type="InterPro" id="IPR001478">
    <property type="entry name" value="PDZ"/>
</dbReference>
<dbReference type="GO" id="GO:0030054">
    <property type="term" value="C:cell junction"/>
    <property type="evidence" value="ECO:0007669"/>
    <property type="project" value="TreeGrafter"/>
</dbReference>
<dbReference type="GO" id="GO:0043113">
    <property type="term" value="P:receptor clustering"/>
    <property type="evidence" value="ECO:0007669"/>
    <property type="project" value="TreeGrafter"/>
</dbReference>
<dbReference type="InterPro" id="IPR036034">
    <property type="entry name" value="PDZ_sf"/>
</dbReference>
<evidence type="ECO:0000259" key="4">
    <source>
        <dbReference type="PROSITE" id="PS50106"/>
    </source>
</evidence>
<feature type="region of interest" description="Disordered" evidence="3">
    <location>
        <begin position="38"/>
        <end position="62"/>
    </location>
</feature>
<reference evidence="5 6" key="1">
    <citation type="submission" date="2018-11" db="EMBL/GenBank/DDBJ databases">
        <authorList>
            <consortium name="Pathogen Informatics"/>
        </authorList>
    </citation>
    <scope>NUCLEOTIDE SEQUENCE [LARGE SCALE GENOMIC DNA]</scope>
</reference>
<evidence type="ECO:0000256" key="2">
    <source>
        <dbReference type="ARBA" id="ARBA00023136"/>
    </source>
</evidence>
<feature type="compositionally biased region" description="Polar residues" evidence="3">
    <location>
        <begin position="49"/>
        <end position="62"/>
    </location>
</feature>
<organism evidence="5 6">
    <name type="scientific">Dibothriocephalus latus</name>
    <name type="common">Fish tapeworm</name>
    <name type="synonym">Diphyllobothrium latum</name>
    <dbReference type="NCBI Taxonomy" id="60516"/>
    <lineage>
        <taxon>Eukaryota</taxon>
        <taxon>Metazoa</taxon>
        <taxon>Spiralia</taxon>
        <taxon>Lophotrochozoa</taxon>
        <taxon>Platyhelminthes</taxon>
        <taxon>Cestoda</taxon>
        <taxon>Eucestoda</taxon>
        <taxon>Diphyllobothriidea</taxon>
        <taxon>Diphyllobothriidae</taxon>
        <taxon>Dibothriocephalus</taxon>
    </lineage>
</organism>
<evidence type="ECO:0000313" key="5">
    <source>
        <dbReference type="EMBL" id="VDN08701.1"/>
    </source>
</evidence>
<dbReference type="PANTHER" id="PTHR23119">
    <property type="entry name" value="DISCS LARGE"/>
    <property type="match status" value="1"/>
</dbReference>
<dbReference type="GO" id="GO:0098609">
    <property type="term" value="P:cell-cell adhesion"/>
    <property type="evidence" value="ECO:0007669"/>
    <property type="project" value="TreeGrafter"/>
</dbReference>
<evidence type="ECO:0000256" key="1">
    <source>
        <dbReference type="ARBA" id="ARBA00004370"/>
    </source>
</evidence>
<protein>
    <recommendedName>
        <fullName evidence="4">PDZ domain-containing protein</fullName>
    </recommendedName>
</protein>
<feature type="domain" description="PDZ" evidence="4">
    <location>
        <begin position="76"/>
        <end position="155"/>
    </location>
</feature>
<dbReference type="EMBL" id="UYRU01045634">
    <property type="protein sequence ID" value="VDN08701.1"/>
    <property type="molecule type" value="Genomic_DNA"/>
</dbReference>
<dbReference type="SUPFAM" id="SSF50156">
    <property type="entry name" value="PDZ domain-like"/>
    <property type="match status" value="1"/>
</dbReference>
<name>A0A3P7LR41_DIBLA</name>
<evidence type="ECO:0000256" key="3">
    <source>
        <dbReference type="SAM" id="MobiDB-lite"/>
    </source>
</evidence>
<dbReference type="AlphaFoldDB" id="A0A3P7LR41"/>
<dbReference type="InterPro" id="IPR050614">
    <property type="entry name" value="Synaptic_Scaffolding_LAP-MAGUK"/>
</dbReference>
<dbReference type="SMART" id="SM00228">
    <property type="entry name" value="PDZ"/>
    <property type="match status" value="1"/>
</dbReference>
<dbReference type="Pfam" id="PF00595">
    <property type="entry name" value="PDZ"/>
    <property type="match status" value="1"/>
</dbReference>
<keyword evidence="6" id="KW-1185">Reference proteome</keyword>
<evidence type="ECO:0000313" key="6">
    <source>
        <dbReference type="Proteomes" id="UP000281553"/>
    </source>
</evidence>
<dbReference type="PANTHER" id="PTHR23119:SF51">
    <property type="entry name" value="DISKS LARGE 1 TUMOR SUPPRESSOR PROTEIN"/>
    <property type="match status" value="1"/>
</dbReference>
<accession>A0A3P7LR41</accession>
<dbReference type="OrthoDB" id="6022711at2759"/>
<dbReference type="GO" id="GO:0045197">
    <property type="term" value="P:establishment or maintenance of epithelial cell apical/basal polarity"/>
    <property type="evidence" value="ECO:0007669"/>
    <property type="project" value="TreeGrafter"/>
</dbReference>
<keyword evidence="2" id="KW-0472">Membrane</keyword>
<dbReference type="Proteomes" id="UP000281553">
    <property type="component" value="Unassembled WGS sequence"/>
</dbReference>
<dbReference type="GO" id="GO:0016323">
    <property type="term" value="C:basolateral plasma membrane"/>
    <property type="evidence" value="ECO:0007669"/>
    <property type="project" value="TreeGrafter"/>
</dbReference>
<dbReference type="GO" id="GO:0019901">
    <property type="term" value="F:protein kinase binding"/>
    <property type="evidence" value="ECO:0007669"/>
    <property type="project" value="TreeGrafter"/>
</dbReference>
<dbReference type="GO" id="GO:0097120">
    <property type="term" value="P:receptor localization to synapse"/>
    <property type="evidence" value="ECO:0007669"/>
    <property type="project" value="TreeGrafter"/>
</dbReference>
<dbReference type="PROSITE" id="PS50106">
    <property type="entry name" value="PDZ"/>
    <property type="match status" value="1"/>
</dbReference>
<comment type="subcellular location">
    <subcellularLocation>
        <location evidence="1">Membrane</location>
    </subcellularLocation>
</comment>
<proteinExistence type="predicted"/>
<gene>
    <name evidence="5" type="ORF">DILT_LOCUS4532</name>
</gene>
<dbReference type="Gene3D" id="2.30.42.10">
    <property type="match status" value="1"/>
</dbReference>